<dbReference type="PANTHER" id="PTHR42920:SF5">
    <property type="entry name" value="EAMA DOMAIN-CONTAINING PROTEIN"/>
    <property type="match status" value="1"/>
</dbReference>
<evidence type="ECO:0000313" key="8">
    <source>
        <dbReference type="EMBL" id="QOV88964.1"/>
    </source>
</evidence>
<feature type="transmembrane region" description="Helical" evidence="6">
    <location>
        <begin position="41"/>
        <end position="58"/>
    </location>
</feature>
<keyword evidence="5 6" id="KW-0472">Membrane</keyword>
<dbReference type="Proteomes" id="UP000593765">
    <property type="component" value="Chromosome"/>
</dbReference>
<sequence length="309" mass="32479">MSPSPAGVGILLIVTLIWGTTFVATKALVGGAAAPLGPGAATFWRFAIATVCFMPLVVGRPVPRGIWLAGLNLSFWLWAGYATQAIGLKYTTVNRSAFVTSLNVVFVPILTVMAGRKVGRLVWVMVGVALAGAALLTYDGSQPNIGDLWTLGCAVTYATYIMRLERYANHFSTRALTMAQLVGVAAFSLPWMIGEATFTGAGWGNWSPGVLVAILYMGVVATLLTTWLQAIGQKSVPGVHASLLYTTEPVFASAFAMAFFGESMGFNGWLGASLILTAAVASQAFPMLARRTNGSGASPSLDRTATESP</sequence>
<dbReference type="InterPro" id="IPR037185">
    <property type="entry name" value="EmrE-like"/>
</dbReference>
<evidence type="ECO:0000313" key="9">
    <source>
        <dbReference type="Proteomes" id="UP000593765"/>
    </source>
</evidence>
<name>A0A7M2WUK9_9BACT</name>
<feature type="transmembrane region" description="Helical" evidence="6">
    <location>
        <begin position="206"/>
        <end position="230"/>
    </location>
</feature>
<dbReference type="KEGG" id="hbs:IPV69_22485"/>
<dbReference type="SUPFAM" id="SSF103481">
    <property type="entry name" value="Multidrug resistance efflux transporter EmrE"/>
    <property type="match status" value="2"/>
</dbReference>
<dbReference type="RefSeq" id="WP_206291975.1">
    <property type="nucleotide sequence ID" value="NZ_CP063458.1"/>
</dbReference>
<feature type="transmembrane region" description="Helical" evidence="6">
    <location>
        <begin position="121"/>
        <end position="138"/>
    </location>
</feature>
<protein>
    <submittedName>
        <fullName evidence="8">DMT family transporter</fullName>
    </submittedName>
</protein>
<dbReference type="Pfam" id="PF00892">
    <property type="entry name" value="EamA"/>
    <property type="match status" value="2"/>
</dbReference>
<evidence type="ECO:0000259" key="7">
    <source>
        <dbReference type="Pfam" id="PF00892"/>
    </source>
</evidence>
<keyword evidence="3 6" id="KW-0812">Transmembrane</keyword>
<gene>
    <name evidence="8" type="ORF">IPV69_22485</name>
</gene>
<dbReference type="PANTHER" id="PTHR42920">
    <property type="entry name" value="OS03G0707200 PROTEIN-RELATED"/>
    <property type="match status" value="1"/>
</dbReference>
<evidence type="ECO:0000256" key="1">
    <source>
        <dbReference type="ARBA" id="ARBA00004651"/>
    </source>
</evidence>
<feature type="transmembrane region" description="Helical" evidence="6">
    <location>
        <begin position="144"/>
        <end position="163"/>
    </location>
</feature>
<evidence type="ECO:0000256" key="2">
    <source>
        <dbReference type="ARBA" id="ARBA00022475"/>
    </source>
</evidence>
<dbReference type="AlphaFoldDB" id="A0A7M2WUK9"/>
<dbReference type="InterPro" id="IPR000620">
    <property type="entry name" value="EamA_dom"/>
</dbReference>
<feature type="transmembrane region" description="Helical" evidence="6">
    <location>
        <begin position="7"/>
        <end position="29"/>
    </location>
</feature>
<dbReference type="InterPro" id="IPR051258">
    <property type="entry name" value="Diverse_Substrate_Transporter"/>
</dbReference>
<reference evidence="8 9" key="1">
    <citation type="submission" date="2020-10" db="EMBL/GenBank/DDBJ databases">
        <title>Wide distribution of Phycisphaera-like planctomycetes from WD2101 soil group in peatlands and genome analysis of the first cultivated representative.</title>
        <authorList>
            <person name="Dedysh S.N."/>
            <person name="Beletsky A.V."/>
            <person name="Ivanova A."/>
            <person name="Kulichevskaya I.S."/>
            <person name="Suzina N.E."/>
            <person name="Philippov D.A."/>
            <person name="Rakitin A.L."/>
            <person name="Mardanov A.V."/>
            <person name="Ravin N.V."/>
        </authorList>
    </citation>
    <scope>NUCLEOTIDE SEQUENCE [LARGE SCALE GENOMIC DNA]</scope>
    <source>
        <strain evidence="8 9">M1803</strain>
    </source>
</reference>
<organism evidence="8 9">
    <name type="scientific">Humisphaera borealis</name>
    <dbReference type="NCBI Taxonomy" id="2807512"/>
    <lineage>
        <taxon>Bacteria</taxon>
        <taxon>Pseudomonadati</taxon>
        <taxon>Planctomycetota</taxon>
        <taxon>Phycisphaerae</taxon>
        <taxon>Tepidisphaerales</taxon>
        <taxon>Tepidisphaeraceae</taxon>
        <taxon>Humisphaera</taxon>
    </lineage>
</organism>
<feature type="transmembrane region" description="Helical" evidence="6">
    <location>
        <begin position="96"/>
        <end position="114"/>
    </location>
</feature>
<keyword evidence="4 6" id="KW-1133">Transmembrane helix</keyword>
<comment type="subcellular location">
    <subcellularLocation>
        <location evidence="1">Cell membrane</location>
        <topology evidence="1">Multi-pass membrane protein</topology>
    </subcellularLocation>
</comment>
<evidence type="ECO:0000256" key="4">
    <source>
        <dbReference type="ARBA" id="ARBA00022989"/>
    </source>
</evidence>
<feature type="transmembrane region" description="Helical" evidence="6">
    <location>
        <begin position="175"/>
        <end position="194"/>
    </location>
</feature>
<feature type="transmembrane region" description="Helical" evidence="6">
    <location>
        <begin position="65"/>
        <end position="84"/>
    </location>
</feature>
<feature type="domain" description="EamA" evidence="7">
    <location>
        <begin position="145"/>
        <end position="280"/>
    </location>
</feature>
<keyword evidence="2" id="KW-1003">Cell membrane</keyword>
<proteinExistence type="predicted"/>
<dbReference type="GO" id="GO:0005886">
    <property type="term" value="C:plasma membrane"/>
    <property type="evidence" value="ECO:0007669"/>
    <property type="project" value="UniProtKB-SubCell"/>
</dbReference>
<evidence type="ECO:0000256" key="3">
    <source>
        <dbReference type="ARBA" id="ARBA00022692"/>
    </source>
</evidence>
<accession>A0A7M2WUK9</accession>
<evidence type="ECO:0000256" key="6">
    <source>
        <dbReference type="SAM" id="Phobius"/>
    </source>
</evidence>
<feature type="domain" description="EamA" evidence="7">
    <location>
        <begin position="7"/>
        <end position="137"/>
    </location>
</feature>
<feature type="transmembrane region" description="Helical" evidence="6">
    <location>
        <begin position="242"/>
        <end position="260"/>
    </location>
</feature>
<keyword evidence="9" id="KW-1185">Reference proteome</keyword>
<evidence type="ECO:0000256" key="5">
    <source>
        <dbReference type="ARBA" id="ARBA00023136"/>
    </source>
</evidence>
<dbReference type="EMBL" id="CP063458">
    <property type="protein sequence ID" value="QOV88964.1"/>
    <property type="molecule type" value="Genomic_DNA"/>
</dbReference>
<feature type="transmembrane region" description="Helical" evidence="6">
    <location>
        <begin position="266"/>
        <end position="285"/>
    </location>
</feature>